<accession>A0A1Q9ET38</accession>
<evidence type="ECO:0000313" key="3">
    <source>
        <dbReference type="Proteomes" id="UP000186817"/>
    </source>
</evidence>
<organism evidence="2 3">
    <name type="scientific">Symbiodinium microadriaticum</name>
    <name type="common">Dinoflagellate</name>
    <name type="synonym">Zooxanthella microadriatica</name>
    <dbReference type="NCBI Taxonomy" id="2951"/>
    <lineage>
        <taxon>Eukaryota</taxon>
        <taxon>Sar</taxon>
        <taxon>Alveolata</taxon>
        <taxon>Dinophyceae</taxon>
        <taxon>Suessiales</taxon>
        <taxon>Symbiodiniaceae</taxon>
        <taxon>Symbiodinium</taxon>
    </lineage>
</organism>
<gene>
    <name evidence="2" type="ORF">AK812_SmicGene5639</name>
</gene>
<dbReference type="EMBL" id="LSRX01000075">
    <property type="protein sequence ID" value="OLQ10583.1"/>
    <property type="molecule type" value="Genomic_DNA"/>
</dbReference>
<proteinExistence type="predicted"/>
<dbReference type="Proteomes" id="UP000186817">
    <property type="component" value="Unassembled WGS sequence"/>
</dbReference>
<sequence length="80" mass="8222">MRPSAACEEDAHADPLGCAEEEQAGAAPADFGEPKLQDPTLADPAACGEQDAQEQAHADVPPGQQEQADADPPADGIEEK</sequence>
<evidence type="ECO:0000256" key="1">
    <source>
        <dbReference type="SAM" id="MobiDB-lite"/>
    </source>
</evidence>
<reference evidence="2 3" key="1">
    <citation type="submission" date="2016-02" db="EMBL/GenBank/DDBJ databases">
        <title>Genome analysis of coral dinoflagellate symbionts highlights evolutionary adaptations to a symbiotic lifestyle.</title>
        <authorList>
            <person name="Aranda M."/>
            <person name="Li Y."/>
            <person name="Liew Y.J."/>
            <person name="Baumgarten S."/>
            <person name="Simakov O."/>
            <person name="Wilson M."/>
            <person name="Piel J."/>
            <person name="Ashoor H."/>
            <person name="Bougouffa S."/>
            <person name="Bajic V.B."/>
            <person name="Ryu T."/>
            <person name="Ravasi T."/>
            <person name="Bayer T."/>
            <person name="Micklem G."/>
            <person name="Kim H."/>
            <person name="Bhak J."/>
            <person name="Lajeunesse T.C."/>
            <person name="Voolstra C.R."/>
        </authorList>
    </citation>
    <scope>NUCLEOTIDE SEQUENCE [LARGE SCALE GENOMIC DNA]</scope>
    <source>
        <strain evidence="2 3">CCMP2467</strain>
    </source>
</reference>
<dbReference type="AlphaFoldDB" id="A0A1Q9ET38"/>
<name>A0A1Q9ET38_SYMMI</name>
<comment type="caution">
    <text evidence="2">The sequence shown here is derived from an EMBL/GenBank/DDBJ whole genome shotgun (WGS) entry which is preliminary data.</text>
</comment>
<keyword evidence="3" id="KW-1185">Reference proteome</keyword>
<protein>
    <submittedName>
        <fullName evidence="2">Uncharacterized protein</fullName>
    </submittedName>
</protein>
<feature type="region of interest" description="Disordered" evidence="1">
    <location>
        <begin position="1"/>
        <end position="80"/>
    </location>
</feature>
<evidence type="ECO:0000313" key="2">
    <source>
        <dbReference type="EMBL" id="OLQ10583.1"/>
    </source>
</evidence>